<dbReference type="InterPro" id="IPR004841">
    <property type="entry name" value="AA-permease/SLC12A_dom"/>
</dbReference>
<dbReference type="Gene3D" id="1.20.1740.10">
    <property type="entry name" value="Amino acid/polyamine transporter I"/>
    <property type="match status" value="1"/>
</dbReference>
<sequence length="490" mass="51068">MSLTQQRPSAVTAALAEDRLGVPSIVFFVISAAAPLMVVAGSVPTAYTVTGVIGVPFAFLMLGAVFALFAVGYVTMARHVVNAGAFYAYAAQGLGRTQGVATAWVALLAYNALQLGLYGIIGSAAEPLLVDWFGASPPWWVIALVAWALTGVLGLLRVDVNGKILSVLLVSEIAIVLLFDLGDLTHVAPEGISFEGFTPGALFVPGVGAALATVVAGFAGIESSVVFAEESKDRHRTVPIATYLGIAIIAVLYAFSAWAQTVPTGPGGIVKAASDQGTELIFNQAALHLGTAVSTIGSVLFVTSSIACMIAFHNTTARYIFALGRENVLPSIFGRTSARTAAPISGSLLQTVLGLIVIAVYAFSGLDPVTKMFFIFGTFGGLGLLTLLTVTSISVIVFFSRDPRGETTWRTRIAPALAILALCVIIGLTLVNFDTVLGVEPDSILRWILPGIFVVAIVLGLVWGRVLKSIRPEVYANIGLGAQAVNGSAK</sequence>
<evidence type="ECO:0000256" key="3">
    <source>
        <dbReference type="ARBA" id="ARBA00022989"/>
    </source>
</evidence>
<dbReference type="PANTHER" id="PTHR42770">
    <property type="entry name" value="AMINO ACID TRANSPORTER-RELATED"/>
    <property type="match status" value="1"/>
</dbReference>
<keyword evidence="2 5" id="KW-0812">Transmembrane</keyword>
<dbReference type="GO" id="GO:0022857">
    <property type="term" value="F:transmembrane transporter activity"/>
    <property type="evidence" value="ECO:0007669"/>
    <property type="project" value="InterPro"/>
</dbReference>
<protein>
    <submittedName>
        <fullName evidence="7">Amino acid transporter</fullName>
    </submittedName>
</protein>
<feature type="transmembrane region" description="Helical" evidence="5">
    <location>
        <begin position="348"/>
        <end position="366"/>
    </location>
</feature>
<feature type="transmembrane region" description="Helical" evidence="5">
    <location>
        <begin position="372"/>
        <end position="399"/>
    </location>
</feature>
<feature type="transmembrane region" description="Helical" evidence="5">
    <location>
        <begin position="411"/>
        <end position="432"/>
    </location>
</feature>
<accession>A0A1N6XK86</accession>
<keyword evidence="8" id="KW-1185">Reference proteome</keyword>
<feature type="transmembrane region" description="Helical" evidence="5">
    <location>
        <begin position="104"/>
        <end position="125"/>
    </location>
</feature>
<evidence type="ECO:0000313" key="8">
    <source>
        <dbReference type="Proteomes" id="UP000186096"/>
    </source>
</evidence>
<evidence type="ECO:0000256" key="5">
    <source>
        <dbReference type="SAM" id="Phobius"/>
    </source>
</evidence>
<dbReference type="PIRSF" id="PIRSF006060">
    <property type="entry name" value="AA_transporter"/>
    <property type="match status" value="1"/>
</dbReference>
<keyword evidence="4 5" id="KW-0472">Membrane</keyword>
<dbReference type="EMBL" id="FTNI01000005">
    <property type="protein sequence ID" value="SIR02765.1"/>
    <property type="molecule type" value="Genomic_DNA"/>
</dbReference>
<keyword evidence="3 5" id="KW-1133">Transmembrane helix</keyword>
<reference evidence="8" key="1">
    <citation type="submission" date="2017-01" db="EMBL/GenBank/DDBJ databases">
        <authorList>
            <person name="Varghese N."/>
            <person name="Submissions S."/>
        </authorList>
    </citation>
    <scope>NUCLEOTIDE SEQUENCE [LARGE SCALE GENOMIC DNA]</scope>
    <source>
        <strain evidence="8">ATCC 12950</strain>
    </source>
</reference>
<evidence type="ECO:0000256" key="1">
    <source>
        <dbReference type="ARBA" id="ARBA00004141"/>
    </source>
</evidence>
<dbReference type="PANTHER" id="PTHR42770:SF16">
    <property type="entry name" value="AMINO ACID PERMEASE"/>
    <property type="match status" value="1"/>
</dbReference>
<feature type="transmembrane region" description="Helical" evidence="5">
    <location>
        <begin position="20"/>
        <end position="40"/>
    </location>
</feature>
<feature type="transmembrane region" description="Helical" evidence="5">
    <location>
        <begin position="240"/>
        <end position="259"/>
    </location>
</feature>
<evidence type="ECO:0000259" key="6">
    <source>
        <dbReference type="Pfam" id="PF00324"/>
    </source>
</evidence>
<dbReference type="GO" id="GO:0005886">
    <property type="term" value="C:plasma membrane"/>
    <property type="evidence" value="ECO:0007669"/>
    <property type="project" value="UniProtKB-SubCell"/>
</dbReference>
<organism evidence="7 8">
    <name type="scientific">Microbispora rosea</name>
    <dbReference type="NCBI Taxonomy" id="58117"/>
    <lineage>
        <taxon>Bacteria</taxon>
        <taxon>Bacillati</taxon>
        <taxon>Actinomycetota</taxon>
        <taxon>Actinomycetes</taxon>
        <taxon>Streptosporangiales</taxon>
        <taxon>Streptosporangiaceae</taxon>
        <taxon>Microbispora</taxon>
    </lineage>
</organism>
<evidence type="ECO:0000313" key="7">
    <source>
        <dbReference type="EMBL" id="SIR02765.1"/>
    </source>
</evidence>
<feature type="transmembrane region" description="Helical" evidence="5">
    <location>
        <begin position="444"/>
        <end position="463"/>
    </location>
</feature>
<feature type="transmembrane region" description="Helical" evidence="5">
    <location>
        <begin position="202"/>
        <end position="228"/>
    </location>
</feature>
<comment type="subcellular location">
    <subcellularLocation>
        <location evidence="1">Membrane</location>
        <topology evidence="1">Multi-pass membrane protein</topology>
    </subcellularLocation>
</comment>
<dbReference type="RefSeq" id="WP_076434200.1">
    <property type="nucleotide sequence ID" value="NZ_FTNI01000005.1"/>
</dbReference>
<feature type="domain" description="Amino acid permease/ SLC12A" evidence="6">
    <location>
        <begin position="25"/>
        <end position="436"/>
    </location>
</feature>
<feature type="transmembrane region" description="Helical" evidence="5">
    <location>
        <begin position="285"/>
        <end position="312"/>
    </location>
</feature>
<dbReference type="Pfam" id="PF00324">
    <property type="entry name" value="AA_permease"/>
    <property type="match status" value="1"/>
</dbReference>
<dbReference type="AlphaFoldDB" id="A0A1N6XK86"/>
<evidence type="ECO:0000256" key="4">
    <source>
        <dbReference type="ARBA" id="ARBA00023136"/>
    </source>
</evidence>
<gene>
    <name evidence="7" type="ORF">SAMN05421833_105184</name>
</gene>
<dbReference type="STRING" id="58117.SAMN05421833_105184"/>
<dbReference type="Proteomes" id="UP000186096">
    <property type="component" value="Unassembled WGS sequence"/>
</dbReference>
<feature type="transmembrane region" description="Helical" evidence="5">
    <location>
        <begin position="163"/>
        <end position="182"/>
    </location>
</feature>
<proteinExistence type="predicted"/>
<dbReference type="InterPro" id="IPR050367">
    <property type="entry name" value="APC_superfamily"/>
</dbReference>
<name>A0A1N6XK86_9ACTN</name>
<feature type="transmembrane region" description="Helical" evidence="5">
    <location>
        <begin position="46"/>
        <end position="71"/>
    </location>
</feature>
<feature type="transmembrane region" description="Helical" evidence="5">
    <location>
        <begin position="137"/>
        <end position="156"/>
    </location>
</feature>
<evidence type="ECO:0000256" key="2">
    <source>
        <dbReference type="ARBA" id="ARBA00022692"/>
    </source>
</evidence>